<dbReference type="EMBL" id="JAPWTK010000084">
    <property type="protein sequence ID" value="KAJ8951462.1"/>
    <property type="molecule type" value="Genomic_DNA"/>
</dbReference>
<evidence type="ECO:0000259" key="6">
    <source>
        <dbReference type="PROSITE" id="PS51184"/>
    </source>
</evidence>
<evidence type="ECO:0000256" key="1">
    <source>
        <dbReference type="ARBA" id="ARBA00022723"/>
    </source>
</evidence>
<protein>
    <recommendedName>
        <fullName evidence="6">JmjC domain-containing protein</fullName>
    </recommendedName>
</protein>
<evidence type="ECO:0000256" key="4">
    <source>
        <dbReference type="ARBA" id="ARBA00023015"/>
    </source>
</evidence>
<dbReference type="PROSITE" id="PS51184">
    <property type="entry name" value="JMJC"/>
    <property type="match status" value="1"/>
</dbReference>
<keyword evidence="3" id="KW-0408">Iron</keyword>
<dbReference type="Proteomes" id="UP001162162">
    <property type="component" value="Unassembled WGS sequence"/>
</dbReference>
<comment type="caution">
    <text evidence="7">The sequence shown here is derived from an EMBL/GenBank/DDBJ whole genome shotgun (WGS) entry which is preliminary data.</text>
</comment>
<feature type="domain" description="JmjC" evidence="6">
    <location>
        <begin position="140"/>
        <end position="271"/>
    </location>
</feature>
<dbReference type="GO" id="GO:0046872">
    <property type="term" value="F:metal ion binding"/>
    <property type="evidence" value="ECO:0007669"/>
    <property type="project" value="UniProtKB-KW"/>
</dbReference>
<gene>
    <name evidence="7" type="ORF">NQ318_006895</name>
</gene>
<keyword evidence="4" id="KW-0805">Transcription regulation</keyword>
<dbReference type="PANTHER" id="PTHR23123">
    <property type="entry name" value="PHD/F-BOX CONTAINING PROTEIN"/>
    <property type="match status" value="1"/>
</dbReference>
<dbReference type="Gene3D" id="2.60.120.650">
    <property type="entry name" value="Cupin"/>
    <property type="match status" value="2"/>
</dbReference>
<keyword evidence="2" id="KW-0560">Oxidoreductase</keyword>
<evidence type="ECO:0000256" key="3">
    <source>
        <dbReference type="ARBA" id="ARBA00023004"/>
    </source>
</evidence>
<evidence type="ECO:0000313" key="7">
    <source>
        <dbReference type="EMBL" id="KAJ8951462.1"/>
    </source>
</evidence>
<keyword evidence="5" id="KW-0804">Transcription</keyword>
<dbReference type="InterPro" id="IPR003347">
    <property type="entry name" value="JmjC_dom"/>
</dbReference>
<keyword evidence="1" id="KW-0479">Metal-binding</keyword>
<dbReference type="GO" id="GO:0016491">
    <property type="term" value="F:oxidoreductase activity"/>
    <property type="evidence" value="ECO:0007669"/>
    <property type="project" value="UniProtKB-KW"/>
</dbReference>
<evidence type="ECO:0000256" key="5">
    <source>
        <dbReference type="ARBA" id="ARBA00023163"/>
    </source>
</evidence>
<dbReference type="SMART" id="SM00558">
    <property type="entry name" value="JmjC"/>
    <property type="match status" value="1"/>
</dbReference>
<proteinExistence type="predicted"/>
<dbReference type="SUPFAM" id="SSF51197">
    <property type="entry name" value="Clavaminate synthase-like"/>
    <property type="match status" value="1"/>
</dbReference>
<organism evidence="7 8">
    <name type="scientific">Aromia moschata</name>
    <dbReference type="NCBI Taxonomy" id="1265417"/>
    <lineage>
        <taxon>Eukaryota</taxon>
        <taxon>Metazoa</taxon>
        <taxon>Ecdysozoa</taxon>
        <taxon>Arthropoda</taxon>
        <taxon>Hexapoda</taxon>
        <taxon>Insecta</taxon>
        <taxon>Pterygota</taxon>
        <taxon>Neoptera</taxon>
        <taxon>Endopterygota</taxon>
        <taxon>Coleoptera</taxon>
        <taxon>Polyphaga</taxon>
        <taxon>Cucujiformia</taxon>
        <taxon>Chrysomeloidea</taxon>
        <taxon>Cerambycidae</taxon>
        <taxon>Cerambycinae</taxon>
        <taxon>Callichromatini</taxon>
        <taxon>Aromia</taxon>
    </lineage>
</organism>
<sequence length="271" mass="30819">MHAKDWFHSSCCNFQEYLAIEIDKVPLPKVCSRIRTIHNLLETGTGTNSWDENASSKPELCTRHFTQKESGGPHADNNLRKVFKKLMGSITPVVIDSKDGLDMTMPPDNFSLHDVESYVGGDKDQILNRTRVFNVVSLEFSSTGLANLVEAPFIARKLDWVNSVWPPDFAVGKPQVQKYCLMSVKDSYTDFHIDFGGTSVWYHVLREKKFYFIKPTPSQSDTLFSVDDVYKSKRDVFWRSGQTMLIPTGWIYAVYTPVDSLVFGGNFLHSL</sequence>
<name>A0AAV8YLM0_9CUCU</name>
<evidence type="ECO:0000313" key="8">
    <source>
        <dbReference type="Proteomes" id="UP001162162"/>
    </source>
</evidence>
<dbReference type="AlphaFoldDB" id="A0AAV8YLM0"/>
<keyword evidence="8" id="KW-1185">Reference proteome</keyword>
<dbReference type="InterPro" id="IPR050690">
    <property type="entry name" value="JHDM1_Histone_Demethylase"/>
</dbReference>
<reference evidence="7" key="1">
    <citation type="journal article" date="2023" name="Insect Mol. Biol.">
        <title>Genome sequencing provides insights into the evolution of gene families encoding plant cell wall-degrading enzymes in longhorned beetles.</title>
        <authorList>
            <person name="Shin N.R."/>
            <person name="Okamura Y."/>
            <person name="Kirsch R."/>
            <person name="Pauchet Y."/>
        </authorList>
    </citation>
    <scope>NUCLEOTIDE SEQUENCE</scope>
    <source>
        <strain evidence="7">AMC_N1</strain>
    </source>
</reference>
<accession>A0AAV8YLM0</accession>
<evidence type="ECO:0000256" key="2">
    <source>
        <dbReference type="ARBA" id="ARBA00023002"/>
    </source>
</evidence>